<dbReference type="Pfam" id="PF14824">
    <property type="entry name" value="Sirohm_synth_M"/>
    <property type="match status" value="1"/>
</dbReference>
<evidence type="ECO:0000256" key="11">
    <source>
        <dbReference type="ARBA" id="ARBA00023268"/>
    </source>
</evidence>
<feature type="domain" description="Siroheme synthase central" evidence="20">
    <location>
        <begin position="124"/>
        <end position="145"/>
    </location>
</feature>
<dbReference type="NCBIfam" id="TIGR01470">
    <property type="entry name" value="cysG_Nterm"/>
    <property type="match status" value="1"/>
</dbReference>
<dbReference type="InterPro" id="IPR037115">
    <property type="entry name" value="Sirohaem_synt_dimer_dom_sf"/>
</dbReference>
<dbReference type="InterPro" id="IPR006367">
    <property type="entry name" value="Sirohaem_synthase_N"/>
</dbReference>
<evidence type="ECO:0000256" key="3">
    <source>
        <dbReference type="ARBA" id="ARBA00022573"/>
    </source>
</evidence>
<comment type="pathway">
    <text evidence="12 15">Porphyrin-containing compound metabolism; siroheme biosynthesis; precorrin-2 from uroporphyrinogen III: step 1/1.</text>
</comment>
<evidence type="ECO:0000256" key="6">
    <source>
        <dbReference type="ARBA" id="ARBA00022691"/>
    </source>
</evidence>
<sequence>MQYLPIFAQLKNRPVLLVGAGHVALRKAGTLLKAGARLTVVATYFADEFIEWQQQGKAILIESRFSAEHIEGHVLVVAATDDDAVNQSVFEAADARNILVNTVDDQPNCSFIFPAIIDRSPILIAISSAGTAPVLARRLREKLEAILPAHLGPLAQLVGAFRDKVKQKISGFAARRQFWERVFDSSVVREVQANRLDLAQQQLEALLEQEIPTQGEVYLVGSGPGDPELLTLKALQLMQQADVVVYDYLVSEPIMQLVRRDAELICVGKKAGAHSVAQEETNNLLVSLALSGKKVCRLKGGDPFIFGRGAEEIEVLLPHGIPFQVVPGITAAAGCAAYAGIALTHRDYAQAVQFVTGHCRKDGVEPDWHSLSRPNQTLVIYMGLMKVEHIQQQLLSAGRAATIPVAVIENGTRADQRIFTGQLHQLASLVAEHQVQSPALLIIGEVVALQQKLDWFGDRAGQQAQQSLTNRI</sequence>
<dbReference type="InterPro" id="IPR006366">
    <property type="entry name" value="CobA/CysG_C"/>
</dbReference>
<evidence type="ECO:0000256" key="10">
    <source>
        <dbReference type="ARBA" id="ARBA00023244"/>
    </source>
</evidence>
<keyword evidence="15" id="KW-0597">Phosphoprotein</keyword>
<dbReference type="UniPathway" id="UPA00262">
    <property type="reaction ID" value="UER00211"/>
</dbReference>
<dbReference type="Pfam" id="PF10414">
    <property type="entry name" value="CysG_dimeriser"/>
    <property type="match status" value="1"/>
</dbReference>
<evidence type="ECO:0000256" key="1">
    <source>
        <dbReference type="ARBA" id="ARBA00005010"/>
    </source>
</evidence>
<comment type="similarity">
    <text evidence="15">In the C-terminal section; belongs to the precorrin methyltransferase family.</text>
</comment>
<dbReference type="PROSITE" id="PS00839">
    <property type="entry name" value="SUMT_1"/>
    <property type="match status" value="1"/>
</dbReference>
<feature type="binding site" evidence="15">
    <location>
        <position position="305"/>
    </location>
    <ligand>
        <name>S-adenosyl-L-methionine</name>
        <dbReference type="ChEBI" id="CHEBI:59789"/>
    </ligand>
</feature>
<feature type="binding site" evidence="15">
    <location>
        <position position="224"/>
    </location>
    <ligand>
        <name>S-adenosyl-L-methionine</name>
        <dbReference type="ChEBI" id="CHEBI:59789"/>
    </ligand>
</feature>
<evidence type="ECO:0000256" key="7">
    <source>
        <dbReference type="ARBA" id="ARBA00023002"/>
    </source>
</evidence>
<dbReference type="Pfam" id="PF00590">
    <property type="entry name" value="TP_methylase"/>
    <property type="match status" value="1"/>
</dbReference>
<feature type="binding site" evidence="15">
    <location>
        <begin position="330"/>
        <end position="331"/>
    </location>
    <ligand>
        <name>S-adenosyl-L-methionine</name>
        <dbReference type="ChEBI" id="CHEBI:59789"/>
    </ligand>
</feature>
<dbReference type="InterPro" id="IPR035996">
    <property type="entry name" value="4pyrrol_Methylase_sf"/>
</dbReference>
<comment type="pathway">
    <text evidence="15">Cofactor biosynthesis; adenosylcobalamin biosynthesis; sirohydrochlorin from precorrin-2: step 1/1.</text>
</comment>
<feature type="modified residue" description="Phosphoserine" evidence="15">
    <location>
        <position position="128"/>
    </location>
</feature>
<dbReference type="NCBIfam" id="TIGR01469">
    <property type="entry name" value="cobA_cysG_Cterm"/>
    <property type="match status" value="1"/>
</dbReference>
<dbReference type="Gene3D" id="3.40.50.720">
    <property type="entry name" value="NAD(P)-binding Rossmann-like Domain"/>
    <property type="match status" value="1"/>
</dbReference>
<dbReference type="PROSITE" id="PS00840">
    <property type="entry name" value="SUMT_2"/>
    <property type="match status" value="1"/>
</dbReference>
<dbReference type="NCBIfam" id="NF007922">
    <property type="entry name" value="PRK10637.1"/>
    <property type="match status" value="1"/>
</dbReference>
<dbReference type="OrthoDB" id="9815856at2"/>
<feature type="active site" description="Proton donor" evidence="15 16">
    <location>
        <position position="269"/>
    </location>
</feature>
<evidence type="ECO:0000256" key="17">
    <source>
        <dbReference type="RuleBase" id="RU003960"/>
    </source>
</evidence>
<gene>
    <name evidence="21" type="primary">cobA</name>
    <name evidence="15" type="synonym">cysG</name>
    <name evidence="21" type="ORF">EIK76_11700</name>
</gene>
<dbReference type="UniPathway" id="UPA00148">
    <property type="reaction ID" value="UER00211"/>
</dbReference>
<feature type="binding site" evidence="15">
    <location>
        <begin position="43"/>
        <end position="44"/>
    </location>
    <ligand>
        <name>NAD(+)</name>
        <dbReference type="ChEBI" id="CHEBI:57540"/>
    </ligand>
</feature>
<keyword evidence="8 15" id="KW-0520">NAD</keyword>
<dbReference type="InterPro" id="IPR028281">
    <property type="entry name" value="Sirohaem_synthase_central"/>
</dbReference>
<dbReference type="PIRSF" id="PIRSF036426">
    <property type="entry name" value="Sirohaem_synth"/>
    <property type="match status" value="1"/>
</dbReference>
<dbReference type="InterPro" id="IPR014777">
    <property type="entry name" value="4pyrrole_Mease_sub1"/>
</dbReference>
<dbReference type="CDD" id="cd11642">
    <property type="entry name" value="SUMT"/>
    <property type="match status" value="1"/>
</dbReference>
<evidence type="ECO:0000313" key="21">
    <source>
        <dbReference type="EMBL" id="RRJ20184.1"/>
    </source>
</evidence>
<comment type="pathway">
    <text evidence="1 15">Porphyrin-containing compound metabolism; siroheme biosynthesis; sirohydrochlorin from precorrin-2: step 1/1.</text>
</comment>
<evidence type="ECO:0000256" key="8">
    <source>
        <dbReference type="ARBA" id="ARBA00023027"/>
    </source>
</evidence>
<evidence type="ECO:0000259" key="18">
    <source>
        <dbReference type="Pfam" id="PF00590"/>
    </source>
</evidence>
<comment type="catalytic activity">
    <reaction evidence="15">
        <text>uroporphyrinogen III + 2 S-adenosyl-L-methionine = precorrin-2 + 2 S-adenosyl-L-homocysteine + H(+)</text>
        <dbReference type="Rhea" id="RHEA:32459"/>
        <dbReference type="ChEBI" id="CHEBI:15378"/>
        <dbReference type="ChEBI" id="CHEBI:57308"/>
        <dbReference type="ChEBI" id="CHEBI:57856"/>
        <dbReference type="ChEBI" id="CHEBI:58827"/>
        <dbReference type="ChEBI" id="CHEBI:59789"/>
        <dbReference type="EC" id="2.1.1.107"/>
    </reaction>
</comment>
<dbReference type="InterPro" id="IPR003043">
    <property type="entry name" value="Uropor_MeTrfase_CS"/>
</dbReference>
<keyword evidence="4 15" id="KW-0489">Methyltransferase</keyword>
<keyword evidence="3 15" id="KW-0169">Cobalamin biosynthesis</keyword>
<feature type="domain" description="Tetrapyrrole methylase" evidence="18">
    <location>
        <begin position="217"/>
        <end position="426"/>
    </location>
</feature>
<dbReference type="Gene3D" id="3.30.160.110">
    <property type="entry name" value="Siroheme synthase, domain 2"/>
    <property type="match status" value="1"/>
</dbReference>
<dbReference type="FunFam" id="3.30.950.10:FF:000001">
    <property type="entry name" value="Siroheme synthase"/>
    <property type="match status" value="1"/>
</dbReference>
<dbReference type="FunFam" id="3.30.160.110:FF:000001">
    <property type="entry name" value="Siroheme synthase"/>
    <property type="match status" value="1"/>
</dbReference>
<proteinExistence type="inferred from homology"/>
<dbReference type="SUPFAM" id="SSF75615">
    <property type="entry name" value="Siroheme synthase middle domains-like"/>
    <property type="match status" value="1"/>
</dbReference>
<keyword evidence="11 15" id="KW-0511">Multifunctional enzyme</keyword>
<dbReference type="GO" id="GO:0051287">
    <property type="term" value="F:NAD binding"/>
    <property type="evidence" value="ECO:0007669"/>
    <property type="project" value="InterPro"/>
</dbReference>
<dbReference type="EC" id="2.1.1.107" evidence="15"/>
<evidence type="ECO:0000256" key="16">
    <source>
        <dbReference type="PIRSR" id="PIRSR036426-1"/>
    </source>
</evidence>
<evidence type="ECO:0000256" key="5">
    <source>
        <dbReference type="ARBA" id="ARBA00022679"/>
    </source>
</evidence>
<dbReference type="Proteomes" id="UP000276260">
    <property type="component" value="Unassembled WGS sequence"/>
</dbReference>
<feature type="binding site" evidence="15">
    <location>
        <begin position="300"/>
        <end position="302"/>
    </location>
    <ligand>
        <name>S-adenosyl-L-methionine</name>
        <dbReference type="ChEBI" id="CHEBI:59789"/>
    </ligand>
</feature>
<evidence type="ECO:0000256" key="12">
    <source>
        <dbReference type="ARBA" id="ARBA00025705"/>
    </source>
</evidence>
<dbReference type="GO" id="GO:0051266">
    <property type="term" value="F:sirohydrochlorin ferrochelatase activity"/>
    <property type="evidence" value="ECO:0007669"/>
    <property type="project" value="UniProtKB-EC"/>
</dbReference>
<dbReference type="GO" id="GO:0043115">
    <property type="term" value="F:precorrin-2 dehydrogenase activity"/>
    <property type="evidence" value="ECO:0007669"/>
    <property type="project" value="UniProtKB-UniRule"/>
</dbReference>
<feature type="domain" description="Sirohaem synthase dimerisation" evidence="19">
    <location>
        <begin position="150"/>
        <end position="207"/>
    </location>
</feature>
<keyword evidence="6 15" id="KW-0949">S-adenosyl-L-methionine</keyword>
<dbReference type="Pfam" id="PF13241">
    <property type="entry name" value="NAD_binding_7"/>
    <property type="match status" value="1"/>
</dbReference>
<dbReference type="RefSeq" id="WP_046520257.1">
    <property type="nucleotide sequence ID" value="NZ_LAVS01000029.1"/>
</dbReference>
<dbReference type="EC" id="1.3.1.76" evidence="15"/>
<evidence type="ECO:0000256" key="9">
    <source>
        <dbReference type="ARBA" id="ARBA00023239"/>
    </source>
</evidence>
<dbReference type="InterPro" id="IPR019478">
    <property type="entry name" value="Sirohaem_synthase_dimer_dom"/>
</dbReference>
<evidence type="ECO:0000256" key="14">
    <source>
        <dbReference type="ARBA" id="ARBA00060548"/>
    </source>
</evidence>
<reference evidence="21 22" key="1">
    <citation type="submission" date="2018-11" db="EMBL/GenBank/DDBJ databases">
        <title>Draft genome analysis of Rheinheimera mesophila isolated from an industrial waste site.</title>
        <authorList>
            <person name="Yu Q."/>
            <person name="Qi Y."/>
            <person name="Zhang H."/>
            <person name="Lu Y."/>
            <person name="Pu J."/>
        </authorList>
    </citation>
    <scope>NUCLEOTIDE SEQUENCE [LARGE SCALE GENOMIC DNA]</scope>
    <source>
        <strain evidence="21 22">IITR13</strain>
    </source>
</reference>
<dbReference type="NCBIfam" id="NF004790">
    <property type="entry name" value="PRK06136.1"/>
    <property type="match status" value="1"/>
</dbReference>
<feature type="binding site" evidence="15">
    <location>
        <position position="382"/>
    </location>
    <ligand>
        <name>S-adenosyl-L-methionine</name>
        <dbReference type="ChEBI" id="CHEBI:59789"/>
    </ligand>
</feature>
<dbReference type="InterPro" id="IPR000878">
    <property type="entry name" value="4pyrrol_Mease"/>
</dbReference>
<keyword evidence="7 15" id="KW-0560">Oxidoreductase</keyword>
<comment type="function">
    <text evidence="15">Multifunctional enzyme that catalyzes the SAM-dependent methylations of uroporphyrinogen III at position C-2 and C-7 to form precorrin-2 via precorrin-1. Then it catalyzes the NAD-dependent ring dehydrogenation of precorrin-2 to yield sirohydrochlorin. Finally, it catalyzes the ferrochelation of sirohydrochlorin to yield siroheme.</text>
</comment>
<keyword evidence="5 15" id="KW-0808">Transferase</keyword>
<comment type="similarity">
    <text evidence="2 17">Belongs to the precorrin methyltransferase family.</text>
</comment>
<protein>
    <recommendedName>
        <fullName evidence="15">Siroheme synthase</fullName>
    </recommendedName>
    <domain>
        <recommendedName>
            <fullName evidence="15">Uroporphyrinogen-III C-methyltransferase</fullName>
            <shortName evidence="15">Urogen III methylase</shortName>
            <ecNumber evidence="15">2.1.1.107</ecNumber>
        </recommendedName>
        <alternativeName>
            <fullName evidence="15">SUMT</fullName>
        </alternativeName>
        <alternativeName>
            <fullName evidence="15">Uroporphyrinogen III methylase</fullName>
            <shortName evidence="15">UROM</shortName>
        </alternativeName>
    </domain>
    <domain>
        <recommendedName>
            <fullName evidence="15">Precorrin-2 dehydrogenase</fullName>
            <ecNumber evidence="15">1.3.1.76</ecNumber>
        </recommendedName>
    </domain>
    <domain>
        <recommendedName>
            <fullName evidence="15">Sirohydrochlorin ferrochelatase</fullName>
            <ecNumber evidence="15">4.99.1.4</ecNumber>
        </recommendedName>
    </domain>
</protein>
<organism evidence="21 22">
    <name type="scientific">Rheinheimera mesophila</name>
    <dbReference type="NCBI Taxonomy" id="1547515"/>
    <lineage>
        <taxon>Bacteria</taxon>
        <taxon>Pseudomonadati</taxon>
        <taxon>Pseudomonadota</taxon>
        <taxon>Gammaproteobacteria</taxon>
        <taxon>Chromatiales</taxon>
        <taxon>Chromatiaceae</taxon>
        <taxon>Rheinheimera</taxon>
    </lineage>
</organism>
<dbReference type="EC" id="4.99.1.4" evidence="15"/>
<comment type="catalytic activity">
    <reaction evidence="13 15">
        <text>precorrin-2 + NAD(+) = sirohydrochlorin + NADH + 2 H(+)</text>
        <dbReference type="Rhea" id="RHEA:15613"/>
        <dbReference type="ChEBI" id="CHEBI:15378"/>
        <dbReference type="ChEBI" id="CHEBI:57540"/>
        <dbReference type="ChEBI" id="CHEBI:57945"/>
        <dbReference type="ChEBI" id="CHEBI:58351"/>
        <dbReference type="ChEBI" id="CHEBI:58827"/>
        <dbReference type="EC" id="1.3.1.76"/>
    </reaction>
</comment>
<comment type="pathway">
    <text evidence="14 15">Cofactor biosynthesis; adenosylcobalamin biosynthesis; precorrin-2 from uroporphyrinogen III: step 1/1.</text>
</comment>
<dbReference type="InterPro" id="IPR050161">
    <property type="entry name" value="Siro_Cobalamin_biosynth"/>
</dbReference>
<feature type="region of interest" description="Uroporphyrinogen-III C-methyltransferase" evidence="15">
    <location>
        <begin position="215"/>
        <end position="472"/>
    </location>
</feature>
<feature type="region of interest" description="Precorrin-2 dehydrogenase / sirohydrochlorin ferrochelatase" evidence="15">
    <location>
        <begin position="1"/>
        <end position="203"/>
    </location>
</feature>
<evidence type="ECO:0000256" key="15">
    <source>
        <dbReference type="HAMAP-Rule" id="MF_01646"/>
    </source>
</evidence>
<dbReference type="PANTHER" id="PTHR45790:SF1">
    <property type="entry name" value="SIROHEME SYNTHASE"/>
    <property type="match status" value="1"/>
</dbReference>
<dbReference type="AlphaFoldDB" id="A0A3P3QGB8"/>
<dbReference type="GO" id="GO:0004851">
    <property type="term" value="F:uroporphyrin-III C-methyltransferase activity"/>
    <property type="evidence" value="ECO:0007669"/>
    <property type="project" value="UniProtKB-UniRule"/>
</dbReference>
<comment type="pathway">
    <text evidence="15">Porphyrin-containing compound metabolism; siroheme biosynthesis; siroheme from sirohydrochlorin: step 1/1.</text>
</comment>
<dbReference type="SUPFAM" id="SSF53790">
    <property type="entry name" value="Tetrapyrrole methylase"/>
    <property type="match status" value="1"/>
</dbReference>
<dbReference type="GO" id="GO:0032259">
    <property type="term" value="P:methylation"/>
    <property type="evidence" value="ECO:0007669"/>
    <property type="project" value="UniProtKB-KW"/>
</dbReference>
<evidence type="ECO:0000259" key="19">
    <source>
        <dbReference type="Pfam" id="PF10414"/>
    </source>
</evidence>
<feature type="active site" description="Proton acceptor" evidence="15 16">
    <location>
        <position position="247"/>
    </location>
</feature>
<feature type="binding site" evidence="15">
    <location>
        <position position="411"/>
    </location>
    <ligand>
        <name>S-adenosyl-L-methionine</name>
        <dbReference type="ChEBI" id="CHEBI:59789"/>
    </ligand>
</feature>
<evidence type="ECO:0000256" key="13">
    <source>
        <dbReference type="ARBA" id="ARBA00047561"/>
    </source>
</evidence>
<evidence type="ECO:0000259" key="20">
    <source>
        <dbReference type="Pfam" id="PF14824"/>
    </source>
</evidence>
<comment type="catalytic activity">
    <reaction evidence="15">
        <text>siroheme + 2 H(+) = sirohydrochlorin + Fe(2+)</text>
        <dbReference type="Rhea" id="RHEA:24360"/>
        <dbReference type="ChEBI" id="CHEBI:15378"/>
        <dbReference type="ChEBI" id="CHEBI:29033"/>
        <dbReference type="ChEBI" id="CHEBI:58351"/>
        <dbReference type="ChEBI" id="CHEBI:60052"/>
        <dbReference type="EC" id="4.99.1.4"/>
    </reaction>
</comment>
<dbReference type="HAMAP" id="MF_01646">
    <property type="entry name" value="Siroheme_synth"/>
    <property type="match status" value="1"/>
</dbReference>
<comment type="caution">
    <text evidence="21">The sequence shown here is derived from an EMBL/GenBank/DDBJ whole genome shotgun (WGS) entry which is preliminary data.</text>
</comment>
<name>A0A3P3QGB8_9GAMM</name>
<dbReference type="EMBL" id="RRCF01000003">
    <property type="protein sequence ID" value="RRJ20184.1"/>
    <property type="molecule type" value="Genomic_DNA"/>
</dbReference>
<evidence type="ECO:0000313" key="22">
    <source>
        <dbReference type="Proteomes" id="UP000276260"/>
    </source>
</evidence>
<dbReference type="InterPro" id="IPR012409">
    <property type="entry name" value="Sirohaem_synth"/>
</dbReference>
<dbReference type="PANTHER" id="PTHR45790">
    <property type="entry name" value="SIROHEME SYNTHASE-RELATED"/>
    <property type="match status" value="1"/>
</dbReference>
<dbReference type="InterPro" id="IPR036291">
    <property type="entry name" value="NAD(P)-bd_dom_sf"/>
</dbReference>
<dbReference type="FunFam" id="3.40.1010.10:FF:000001">
    <property type="entry name" value="Siroheme synthase"/>
    <property type="match status" value="1"/>
</dbReference>
<accession>A0A3P3QGB8</accession>
<dbReference type="Gene3D" id="3.40.1010.10">
    <property type="entry name" value="Cobalt-precorrin-4 Transmethylase, Domain 1"/>
    <property type="match status" value="1"/>
</dbReference>
<keyword evidence="10 15" id="KW-0627">Porphyrin biosynthesis</keyword>
<comment type="similarity">
    <text evidence="15">In the N-terminal section; belongs to the precorrin-2 dehydrogenase / sirohydrochlorin ferrochelatase family.</text>
</comment>
<dbReference type="Gene3D" id="1.10.8.210">
    <property type="entry name" value="Sirohaem synthase, dimerisation domain"/>
    <property type="match status" value="1"/>
</dbReference>
<evidence type="ECO:0000256" key="2">
    <source>
        <dbReference type="ARBA" id="ARBA00005879"/>
    </source>
</evidence>
<keyword evidence="9 15" id="KW-0456">Lyase</keyword>
<feature type="binding site" evidence="15">
    <location>
        <begin position="22"/>
        <end position="23"/>
    </location>
    <ligand>
        <name>NAD(+)</name>
        <dbReference type="ChEBI" id="CHEBI:57540"/>
    </ligand>
</feature>
<dbReference type="GO" id="GO:0019354">
    <property type="term" value="P:siroheme biosynthetic process"/>
    <property type="evidence" value="ECO:0007669"/>
    <property type="project" value="UniProtKB-UniRule"/>
</dbReference>
<keyword evidence="22" id="KW-1185">Reference proteome</keyword>
<dbReference type="SUPFAM" id="SSF51735">
    <property type="entry name" value="NAD(P)-binding Rossmann-fold domains"/>
    <property type="match status" value="1"/>
</dbReference>
<dbReference type="InterPro" id="IPR014776">
    <property type="entry name" value="4pyrrole_Mease_sub2"/>
</dbReference>
<evidence type="ECO:0000256" key="4">
    <source>
        <dbReference type="ARBA" id="ARBA00022603"/>
    </source>
</evidence>
<dbReference type="Gene3D" id="3.30.950.10">
    <property type="entry name" value="Methyltransferase, Cobalt-precorrin-4 Transmethylase, Domain 2"/>
    <property type="match status" value="1"/>
</dbReference>
<dbReference type="GO" id="GO:0009236">
    <property type="term" value="P:cobalamin biosynthetic process"/>
    <property type="evidence" value="ECO:0007669"/>
    <property type="project" value="UniProtKB-UniRule"/>
</dbReference>